<evidence type="ECO:0000259" key="2">
    <source>
        <dbReference type="Pfam" id="PF07859"/>
    </source>
</evidence>
<dbReference type="EMBL" id="JBHSIT010000006">
    <property type="protein sequence ID" value="MFC4910116.1"/>
    <property type="molecule type" value="Genomic_DNA"/>
</dbReference>
<dbReference type="Gene3D" id="3.40.50.1820">
    <property type="entry name" value="alpha/beta hydrolase"/>
    <property type="match status" value="1"/>
</dbReference>
<sequence>MDFVPDPLVRRLLEASAEPPYLHEIGPVDGRLALAEAQGHAPEDPRVVAAFHAAPVGPSGLIGFWVFRPAEASGPLPAVLYVHGGRWMLGDAYTHWRLISALVLGSGAAFVVPEYSRTPEARYPVAVEECYAVLAWAVDHAPDLGLRGDRVAVAGDCAGATLATVLALLARRRGGPRLRAQLLYSPITDPRADSPSQHRFADGHLLTREAVRWYWRQYVEDERELADPVAAPLRATREDLAGLPPAMIITAEGDVVRDEAEQYARRLREAGVAVTCARYLGMVHDFVSLTALQPSPPARAAIRQGAAFLADALGDDG</sequence>
<evidence type="ECO:0000313" key="3">
    <source>
        <dbReference type="EMBL" id="MFC4910116.1"/>
    </source>
</evidence>
<protein>
    <submittedName>
        <fullName evidence="3">Alpha/beta hydrolase</fullName>
    </submittedName>
</protein>
<keyword evidence="1 3" id="KW-0378">Hydrolase</keyword>
<name>A0ABV9U3D3_9ACTN</name>
<reference evidence="4" key="1">
    <citation type="journal article" date="2019" name="Int. J. Syst. Evol. Microbiol.">
        <title>The Global Catalogue of Microorganisms (GCM) 10K type strain sequencing project: providing services to taxonomists for standard genome sequencing and annotation.</title>
        <authorList>
            <consortium name="The Broad Institute Genomics Platform"/>
            <consortium name="The Broad Institute Genome Sequencing Center for Infectious Disease"/>
            <person name="Wu L."/>
            <person name="Ma J."/>
        </authorList>
    </citation>
    <scope>NUCLEOTIDE SEQUENCE [LARGE SCALE GENOMIC DNA]</scope>
    <source>
        <strain evidence="4">KLKA75</strain>
    </source>
</reference>
<organism evidence="3 4">
    <name type="scientific">Actinomadura gamaensis</name>
    <dbReference type="NCBI Taxonomy" id="1763541"/>
    <lineage>
        <taxon>Bacteria</taxon>
        <taxon>Bacillati</taxon>
        <taxon>Actinomycetota</taxon>
        <taxon>Actinomycetes</taxon>
        <taxon>Streptosporangiales</taxon>
        <taxon>Thermomonosporaceae</taxon>
        <taxon>Actinomadura</taxon>
    </lineage>
</organism>
<gene>
    <name evidence="3" type="ORF">ACFPCY_22565</name>
</gene>
<keyword evidence="4" id="KW-1185">Reference proteome</keyword>
<feature type="domain" description="Alpha/beta hydrolase fold-3" evidence="2">
    <location>
        <begin position="79"/>
        <end position="287"/>
    </location>
</feature>
<dbReference type="Proteomes" id="UP001595872">
    <property type="component" value="Unassembled WGS sequence"/>
</dbReference>
<dbReference type="PANTHER" id="PTHR48081">
    <property type="entry name" value="AB HYDROLASE SUPERFAMILY PROTEIN C4A8.06C"/>
    <property type="match status" value="1"/>
</dbReference>
<comment type="caution">
    <text evidence="3">The sequence shown here is derived from an EMBL/GenBank/DDBJ whole genome shotgun (WGS) entry which is preliminary data.</text>
</comment>
<dbReference type="GO" id="GO:0016787">
    <property type="term" value="F:hydrolase activity"/>
    <property type="evidence" value="ECO:0007669"/>
    <property type="project" value="UniProtKB-KW"/>
</dbReference>
<proteinExistence type="predicted"/>
<dbReference type="InterPro" id="IPR013094">
    <property type="entry name" value="AB_hydrolase_3"/>
</dbReference>
<evidence type="ECO:0000256" key="1">
    <source>
        <dbReference type="ARBA" id="ARBA00022801"/>
    </source>
</evidence>
<dbReference type="SUPFAM" id="SSF53474">
    <property type="entry name" value="alpha/beta-Hydrolases"/>
    <property type="match status" value="1"/>
</dbReference>
<dbReference type="InterPro" id="IPR050300">
    <property type="entry name" value="GDXG_lipolytic_enzyme"/>
</dbReference>
<evidence type="ECO:0000313" key="4">
    <source>
        <dbReference type="Proteomes" id="UP001595872"/>
    </source>
</evidence>
<dbReference type="RefSeq" id="WP_378258162.1">
    <property type="nucleotide sequence ID" value="NZ_JBHSIT010000006.1"/>
</dbReference>
<accession>A0ABV9U3D3</accession>
<dbReference type="InterPro" id="IPR029058">
    <property type="entry name" value="AB_hydrolase_fold"/>
</dbReference>
<dbReference type="PANTHER" id="PTHR48081:SF8">
    <property type="entry name" value="ALPHA_BETA HYDROLASE FOLD-3 DOMAIN-CONTAINING PROTEIN-RELATED"/>
    <property type="match status" value="1"/>
</dbReference>
<dbReference type="Pfam" id="PF07859">
    <property type="entry name" value="Abhydrolase_3"/>
    <property type="match status" value="1"/>
</dbReference>